<sequence>MLPDLNIVVNQNACLYSYITRNEELIDVPPLSEAYVYQTGEKRMALLLKPYLVRTERIEIAEVSGGVMPLEEHLSTFFKALFAGCEPNNTQKIQLESLYSYRISQRSFRPSLPITLLPPLEMELTKLYDISNNWIIGRYNTNASMVCNLTSRLWRAFSEYPPSGDEGSIDFKLTIMSNRTSDDVRLVDFQAVTLGIRHVDPSPLLYDEDYHNR</sequence>
<keyword evidence="2" id="KW-1185">Reference proteome</keyword>
<accession>A0A972K1A5</accession>
<gene>
    <name evidence="1" type="ORF">GC093_04835</name>
</gene>
<reference evidence="1" key="1">
    <citation type="submission" date="2019-10" db="EMBL/GenBank/DDBJ databases">
        <title>Description of Paenibacillus glebae sp. nov.</title>
        <authorList>
            <person name="Carlier A."/>
            <person name="Qi S."/>
        </authorList>
    </citation>
    <scope>NUCLEOTIDE SEQUENCE</scope>
    <source>
        <strain evidence="1">LMG 31456</strain>
    </source>
</reference>
<dbReference type="EMBL" id="WHOD01000016">
    <property type="protein sequence ID" value="NOU92557.1"/>
    <property type="molecule type" value="Genomic_DNA"/>
</dbReference>
<comment type="caution">
    <text evidence="1">The sequence shown here is derived from an EMBL/GenBank/DDBJ whole genome shotgun (WGS) entry which is preliminary data.</text>
</comment>
<dbReference type="Proteomes" id="UP000641588">
    <property type="component" value="Unassembled WGS sequence"/>
</dbReference>
<dbReference type="RefSeq" id="WP_171650751.1">
    <property type="nucleotide sequence ID" value="NZ_WHOD01000016.1"/>
</dbReference>
<organism evidence="1 2">
    <name type="scientific">Paenibacillus foliorum</name>
    <dbReference type="NCBI Taxonomy" id="2654974"/>
    <lineage>
        <taxon>Bacteria</taxon>
        <taxon>Bacillati</taxon>
        <taxon>Bacillota</taxon>
        <taxon>Bacilli</taxon>
        <taxon>Bacillales</taxon>
        <taxon>Paenibacillaceae</taxon>
        <taxon>Paenibacillus</taxon>
    </lineage>
</organism>
<evidence type="ECO:0000313" key="2">
    <source>
        <dbReference type="Proteomes" id="UP000641588"/>
    </source>
</evidence>
<dbReference type="AlphaFoldDB" id="A0A972K1A5"/>
<evidence type="ECO:0000313" key="1">
    <source>
        <dbReference type="EMBL" id="NOU92557.1"/>
    </source>
</evidence>
<proteinExistence type="predicted"/>
<protein>
    <submittedName>
        <fullName evidence="1">Uncharacterized protein</fullName>
    </submittedName>
</protein>
<name>A0A972K1A5_9BACL</name>